<reference evidence="4" key="1">
    <citation type="submission" date="2020-08" db="EMBL/GenBank/DDBJ databases">
        <title>Complete genome sequence of Sphingobium barthaii strain KK22, a high-molecular-weight polycyclic aromatic hydrocarbon-degrading soil bacterium.</title>
        <authorList>
            <person name="Mori J.F."/>
            <person name="Kanaly R.A."/>
        </authorList>
    </citation>
    <scope>NUCLEOTIDE SEQUENCE [LARGE SCALE GENOMIC DNA]</scope>
    <source>
        <strain evidence="4">KK22</strain>
    </source>
</reference>
<gene>
    <name evidence="3" type="ORF">H5V43_04845</name>
</gene>
<evidence type="ECO:0000256" key="1">
    <source>
        <dbReference type="SAM" id="Phobius"/>
    </source>
</evidence>
<organism evidence="3 4">
    <name type="scientific">Sphingobium fuliginis (strain ATCC 27551)</name>
    <dbReference type="NCBI Taxonomy" id="336203"/>
    <lineage>
        <taxon>Bacteria</taxon>
        <taxon>Pseudomonadati</taxon>
        <taxon>Pseudomonadota</taxon>
        <taxon>Alphaproteobacteria</taxon>
        <taxon>Sphingomonadales</taxon>
        <taxon>Sphingomonadaceae</taxon>
        <taxon>Sphingobium</taxon>
    </lineage>
</organism>
<evidence type="ECO:0000313" key="4">
    <source>
        <dbReference type="Proteomes" id="UP000593663"/>
    </source>
</evidence>
<protein>
    <submittedName>
        <fullName evidence="3">Tad domain-containing protein</fullName>
    </submittedName>
</protein>
<dbReference type="InterPro" id="IPR028087">
    <property type="entry name" value="Tad_N"/>
</dbReference>
<dbReference type="EMBL" id="CP060035">
    <property type="protein sequence ID" value="QOT72470.1"/>
    <property type="molecule type" value="Genomic_DNA"/>
</dbReference>
<feature type="transmembrane region" description="Helical" evidence="1">
    <location>
        <begin position="21"/>
        <end position="42"/>
    </location>
</feature>
<dbReference type="KEGG" id="sbar:H5V43_04845"/>
<dbReference type="Pfam" id="PF13400">
    <property type="entry name" value="Tad"/>
    <property type="match status" value="1"/>
</dbReference>
<keyword evidence="1" id="KW-0472">Membrane</keyword>
<sequence length="683" mass="74704">MSDRIKRALFILMRLYHNQAGNTLAMVAAAVLPLMGLIGGGVDMSRIYLTKSRLQQACDAGALAGRKTMGGGAWAANNNQALNAANGMFDANFRPGSYGSGTVMRSFSESAGKVTGTASVPLPMAIMRIFGINSKTIEVACDAEMRLPNTDVMFVLDVTGSMGQAISGDTETKIVGLRRAVRCFYEIVARLDTVAQCDGDAPSGGTSAETQIRFGFVPYDTNVNVGKLLPSNWFKDFATYQSRERTVVYGKVVSTEDVGKTDWANISWTDKSARTATEALCKSTYVEPGELTASTAALTNGMNETNGGVQGNGNWQASQKWKDDQREFTSWVSGNNGCKYRIRSRSYTRWYTYVSTFQFDPNAVTFNAWRYHPVQVDLRALKNGTGWNSPASLVLPVGTTGLDTTDKVSSTNYSDQTISWDGCIEERRTVAATSYMPRPDDALDLDLDTPPTNDPDTQWAPALGQIIYKRGASFSDPTTRNRSEVVTFYNKFGKGSYTCTTAAAHLLEPWPNASAFDSYVDTLTPGGATYHDIGLIWGGRLLSPTGLFAANNATTPRGGEIQRHLIFMTDGEANAEVDTYQAYGIPYWDRRQTTDTQTEDLPNLDATLTQQINLRTQAACAAIKNMPNTTVWVVWFGTKNTTIENMLKSCASKDRFFSAQSSAALQQTFRNIANQISQLRLTS</sequence>
<dbReference type="Gene3D" id="3.40.50.410">
    <property type="entry name" value="von Willebrand factor, type A domain"/>
    <property type="match status" value="1"/>
</dbReference>
<feature type="domain" description="Putative Flp pilus-assembly TadG-like N-terminal" evidence="2">
    <location>
        <begin position="21"/>
        <end position="65"/>
    </location>
</feature>
<keyword evidence="1" id="KW-1133">Transmembrane helix</keyword>
<evidence type="ECO:0000259" key="2">
    <source>
        <dbReference type="Pfam" id="PF13400"/>
    </source>
</evidence>
<dbReference type="InterPro" id="IPR036465">
    <property type="entry name" value="vWFA_dom_sf"/>
</dbReference>
<name>A0A7M2GID6_SPHSA</name>
<proteinExistence type="predicted"/>
<keyword evidence="1" id="KW-0812">Transmembrane</keyword>
<dbReference type="SUPFAM" id="SSF53300">
    <property type="entry name" value="vWA-like"/>
    <property type="match status" value="1"/>
</dbReference>
<accession>A0A7M2GID6</accession>
<dbReference type="AlphaFoldDB" id="A0A7M2GID6"/>
<dbReference type="RefSeq" id="WP_025549073.1">
    <property type="nucleotide sequence ID" value="NZ_BATN01000032.1"/>
</dbReference>
<dbReference type="Proteomes" id="UP000593663">
    <property type="component" value="Chromosome 1"/>
</dbReference>
<evidence type="ECO:0000313" key="3">
    <source>
        <dbReference type="EMBL" id="QOT72470.1"/>
    </source>
</evidence>